<dbReference type="InterPro" id="IPR009071">
    <property type="entry name" value="HMG_box_dom"/>
</dbReference>
<feature type="DNA-binding region" description="HMG box" evidence="4">
    <location>
        <begin position="295"/>
        <end position="362"/>
    </location>
</feature>
<dbReference type="PANTHER" id="PTHR46318">
    <property type="entry name" value="UPSTREAM BINDING TRANSCRIPTION FACTOR"/>
    <property type="match status" value="1"/>
</dbReference>
<comment type="caution">
    <text evidence="7">The sequence shown here is derived from an EMBL/GenBank/DDBJ whole genome shotgun (WGS) entry which is preliminary data.</text>
</comment>
<feature type="non-terminal residue" evidence="7">
    <location>
        <position position="1"/>
    </location>
</feature>
<evidence type="ECO:0000313" key="7">
    <source>
        <dbReference type="EMBL" id="KAJ4435719.1"/>
    </source>
</evidence>
<feature type="DNA-binding region" description="HMG box" evidence="4">
    <location>
        <begin position="522"/>
        <end position="586"/>
    </location>
</feature>
<keyword evidence="8" id="KW-1185">Reference proteome</keyword>
<evidence type="ECO:0000256" key="5">
    <source>
        <dbReference type="SAM" id="MobiDB-lite"/>
    </source>
</evidence>
<dbReference type="CDD" id="cd21998">
    <property type="entry name" value="HMG-box_UBF1_rpt1-like"/>
    <property type="match status" value="1"/>
</dbReference>
<gene>
    <name evidence="7" type="ORF">ANN_18335</name>
</gene>
<proteinExistence type="predicted"/>
<dbReference type="Pfam" id="PF09011">
    <property type="entry name" value="HMG_box_2"/>
    <property type="match status" value="1"/>
</dbReference>
<dbReference type="SMART" id="SM00398">
    <property type="entry name" value="HMG"/>
    <property type="match status" value="4"/>
</dbReference>
<reference evidence="7 8" key="1">
    <citation type="journal article" date="2022" name="Allergy">
        <title>Genome assembly and annotation of Periplaneta americana reveal a comprehensive cockroach allergen profile.</title>
        <authorList>
            <person name="Wang L."/>
            <person name="Xiong Q."/>
            <person name="Saelim N."/>
            <person name="Wang L."/>
            <person name="Nong W."/>
            <person name="Wan A.T."/>
            <person name="Shi M."/>
            <person name="Liu X."/>
            <person name="Cao Q."/>
            <person name="Hui J.H.L."/>
            <person name="Sookrung N."/>
            <person name="Leung T.F."/>
            <person name="Tungtrongchitr A."/>
            <person name="Tsui S.K.W."/>
        </authorList>
    </citation>
    <scope>NUCLEOTIDE SEQUENCE [LARGE SCALE GENOMIC DNA]</scope>
    <source>
        <strain evidence="7">PWHHKU_190912</strain>
    </source>
</reference>
<feature type="compositionally biased region" description="Polar residues" evidence="5">
    <location>
        <begin position="37"/>
        <end position="48"/>
    </location>
</feature>
<dbReference type="Pfam" id="PF00505">
    <property type="entry name" value="HMG_box"/>
    <property type="match status" value="2"/>
</dbReference>
<feature type="DNA-binding region" description="HMG box" evidence="4">
    <location>
        <begin position="201"/>
        <end position="269"/>
    </location>
</feature>
<evidence type="ECO:0000256" key="4">
    <source>
        <dbReference type="PROSITE-ProRule" id="PRU00267"/>
    </source>
</evidence>
<evidence type="ECO:0000256" key="3">
    <source>
        <dbReference type="ARBA" id="ARBA00023242"/>
    </source>
</evidence>
<dbReference type="SUPFAM" id="SSF47095">
    <property type="entry name" value="HMG-box"/>
    <property type="match status" value="4"/>
</dbReference>
<feature type="compositionally biased region" description="Basic and acidic residues" evidence="5">
    <location>
        <begin position="274"/>
        <end position="287"/>
    </location>
</feature>
<keyword evidence="2 4" id="KW-0238">DNA-binding</keyword>
<dbReference type="InterPro" id="IPR051762">
    <property type="entry name" value="UBF1"/>
</dbReference>
<comment type="subcellular location">
    <subcellularLocation>
        <location evidence="1">Nucleus</location>
    </subcellularLocation>
</comment>
<feature type="domain" description="HMG box" evidence="6">
    <location>
        <begin position="295"/>
        <end position="362"/>
    </location>
</feature>
<evidence type="ECO:0000256" key="2">
    <source>
        <dbReference type="ARBA" id="ARBA00023125"/>
    </source>
</evidence>
<dbReference type="PROSITE" id="PS50118">
    <property type="entry name" value="HMG_BOX_2"/>
    <property type="match status" value="4"/>
</dbReference>
<feature type="region of interest" description="Disordered" evidence="5">
    <location>
        <begin position="274"/>
        <end position="294"/>
    </location>
</feature>
<dbReference type="InterPro" id="IPR036910">
    <property type="entry name" value="HMG_box_dom_sf"/>
</dbReference>
<organism evidence="7 8">
    <name type="scientific">Periplaneta americana</name>
    <name type="common">American cockroach</name>
    <name type="synonym">Blatta americana</name>
    <dbReference type="NCBI Taxonomy" id="6978"/>
    <lineage>
        <taxon>Eukaryota</taxon>
        <taxon>Metazoa</taxon>
        <taxon>Ecdysozoa</taxon>
        <taxon>Arthropoda</taxon>
        <taxon>Hexapoda</taxon>
        <taxon>Insecta</taxon>
        <taxon>Pterygota</taxon>
        <taxon>Neoptera</taxon>
        <taxon>Polyneoptera</taxon>
        <taxon>Dictyoptera</taxon>
        <taxon>Blattodea</taxon>
        <taxon>Blattoidea</taxon>
        <taxon>Blattidae</taxon>
        <taxon>Blattinae</taxon>
        <taxon>Periplaneta</taxon>
    </lineage>
</organism>
<keyword evidence="3 4" id="KW-0539">Nucleus</keyword>
<feature type="domain" description="HMG box" evidence="6">
    <location>
        <begin position="393"/>
        <end position="459"/>
    </location>
</feature>
<dbReference type="PANTHER" id="PTHR46318:SF3">
    <property type="entry name" value="UPSTREAM BINDING TRANSCRIPTION FACTOR"/>
    <property type="match status" value="1"/>
</dbReference>
<dbReference type="CDD" id="cd22003">
    <property type="entry name" value="HMG-box_UBF1_rpt6-like"/>
    <property type="match status" value="1"/>
</dbReference>
<dbReference type="CDD" id="cd21999">
    <property type="entry name" value="HMG-box_UBF1_rpt2"/>
    <property type="match status" value="1"/>
</dbReference>
<dbReference type="Gene3D" id="1.10.30.10">
    <property type="entry name" value="High mobility group box domain"/>
    <property type="match status" value="4"/>
</dbReference>
<evidence type="ECO:0000313" key="8">
    <source>
        <dbReference type="Proteomes" id="UP001148838"/>
    </source>
</evidence>
<evidence type="ECO:0000256" key="1">
    <source>
        <dbReference type="ARBA" id="ARBA00004123"/>
    </source>
</evidence>
<dbReference type="EMBL" id="JAJSOF020000023">
    <property type="protein sequence ID" value="KAJ4435719.1"/>
    <property type="molecule type" value="Genomic_DNA"/>
</dbReference>
<name>A0ABQ8SNG3_PERAM</name>
<feature type="domain" description="HMG box" evidence="6">
    <location>
        <begin position="201"/>
        <end position="269"/>
    </location>
</feature>
<feature type="region of interest" description="Disordered" evidence="5">
    <location>
        <begin position="1"/>
        <end position="83"/>
    </location>
</feature>
<feature type="DNA-binding region" description="HMG box" evidence="4">
    <location>
        <begin position="393"/>
        <end position="459"/>
    </location>
</feature>
<protein>
    <recommendedName>
        <fullName evidence="6">HMG box domain-containing protein</fullName>
    </recommendedName>
</protein>
<accession>A0ABQ8SNG3</accession>
<sequence>RDLHNSLTMVSKKKRPPPLAVDATTESIAKKIRPSDGASTSHSFTSVASKGNGGSSRSKKSKEGKSVLVKTEDEEDIVPHHSTHPSNDDLFSLILFNKFSVTDIPDWPEADLMELMRRMEKEIPQKDSLRFDSRADKLNWENISFSDYSAEQCREMWGKIQKRLRRFRLLREVLEDAKAWVSKPWTNFYRSQKQNRHPDLPRRPLSTYMLFYLEKKDRVARENPGLEMTGVSKCIAEMYKNLPAKKKQKYVDMAAAQRREYELKLEEFYREHPDLVPKPVPSKDHKAGTAVEMGPRKPTTPFKLFYADKENRHKNDPDFDRTELLERCREQWRSMSDKKKVVWINWALEEEAKYQEELKAYMSENPNFVPSNVKAILTKEEKNLKERVAGKPEKPPNSGYSLFSRIMLVSPQIKQVAPKERMSQISKLWKSMSENEKKKYQEQVNHMLDQYKLEYATYLESLPEDKRQEELQNNQPKRKATSSRVITSKPVTDTVKVRNATEPKKKNREITEEKTLYKGEPEPPPVNAYQLFLKTFMTDASHIDPKNREKEAPRYWQMLPDADKAKHRKRLNDIKQKYIRDYEKFLKVNNEDLYN</sequence>
<dbReference type="Proteomes" id="UP001148838">
    <property type="component" value="Unassembled WGS sequence"/>
</dbReference>
<evidence type="ECO:0000259" key="6">
    <source>
        <dbReference type="PROSITE" id="PS50118"/>
    </source>
</evidence>
<feature type="domain" description="HMG box" evidence="6">
    <location>
        <begin position="522"/>
        <end position="586"/>
    </location>
</feature>